<organism evidence="1 2">
    <name type="scientific">Anaeromicropila herbilytica</name>
    <dbReference type="NCBI Taxonomy" id="2785025"/>
    <lineage>
        <taxon>Bacteria</taxon>
        <taxon>Bacillati</taxon>
        <taxon>Bacillota</taxon>
        <taxon>Clostridia</taxon>
        <taxon>Lachnospirales</taxon>
        <taxon>Lachnospiraceae</taxon>
        <taxon>Anaeromicropila</taxon>
    </lineage>
</organism>
<dbReference type="EMBL" id="AP024169">
    <property type="protein sequence ID" value="BCN29992.1"/>
    <property type="molecule type" value="Genomic_DNA"/>
</dbReference>
<dbReference type="AlphaFoldDB" id="A0A7R7IBV7"/>
<accession>A0A7R7IBV7</accession>
<dbReference type="Proteomes" id="UP000595897">
    <property type="component" value="Chromosome"/>
</dbReference>
<sequence>MTILKLSEDIFISLSKILKVNYEVLQFNLADVDSDSNISYGIKVYYSDNNLTNPYSLCEVSNISSNKDFVIDLAVKLASNQVLPVHTRDIIEDSIECLYV</sequence>
<reference evidence="1 2" key="1">
    <citation type="submission" date="2020-11" db="EMBL/GenBank/DDBJ databases">
        <title>Draft genome sequencing of a Lachnospiraceae strain isolated from anoxic soil subjected to BSD treatment.</title>
        <authorList>
            <person name="Uek A."/>
            <person name="Tonouchi A."/>
        </authorList>
    </citation>
    <scope>NUCLEOTIDE SEQUENCE [LARGE SCALE GENOMIC DNA]</scope>
    <source>
        <strain evidence="1 2">TB5</strain>
    </source>
</reference>
<gene>
    <name evidence="1" type="ORF">bsdtb5_12870</name>
</gene>
<protein>
    <submittedName>
        <fullName evidence="1">Uncharacterized protein</fullName>
    </submittedName>
</protein>
<evidence type="ECO:0000313" key="2">
    <source>
        <dbReference type="Proteomes" id="UP000595897"/>
    </source>
</evidence>
<dbReference type="RefSeq" id="WP_271715246.1">
    <property type="nucleotide sequence ID" value="NZ_AP024169.1"/>
</dbReference>
<dbReference type="InterPro" id="IPR017016">
    <property type="entry name" value="UCP033595"/>
</dbReference>
<keyword evidence="2" id="KW-1185">Reference proteome</keyword>
<dbReference type="KEGG" id="ahb:bsdtb5_12870"/>
<proteinExistence type="predicted"/>
<dbReference type="Pfam" id="PF20124">
    <property type="entry name" value="DUF6514"/>
    <property type="match status" value="1"/>
</dbReference>
<evidence type="ECO:0000313" key="1">
    <source>
        <dbReference type="EMBL" id="BCN29992.1"/>
    </source>
</evidence>
<name>A0A7R7IBV7_9FIRM</name>